<dbReference type="Gene3D" id="1.10.287.950">
    <property type="entry name" value="Methyl-accepting chemotaxis protein"/>
    <property type="match status" value="1"/>
</dbReference>
<evidence type="ECO:0000313" key="10">
    <source>
        <dbReference type="EMBL" id="MBM6619485.1"/>
    </source>
</evidence>
<dbReference type="Proteomes" id="UP001518925">
    <property type="component" value="Unassembled WGS sequence"/>
</dbReference>
<evidence type="ECO:0000313" key="11">
    <source>
        <dbReference type="Proteomes" id="UP001518925"/>
    </source>
</evidence>
<dbReference type="PROSITE" id="PS50111">
    <property type="entry name" value="CHEMOTAXIS_TRANSDUC_2"/>
    <property type="match status" value="1"/>
</dbReference>
<dbReference type="InterPro" id="IPR003660">
    <property type="entry name" value="HAMP_dom"/>
</dbReference>
<keyword evidence="11" id="KW-1185">Reference proteome</keyword>
<dbReference type="SUPFAM" id="SSF58104">
    <property type="entry name" value="Methyl-accepting chemotaxis protein (MCP) signaling domain"/>
    <property type="match status" value="1"/>
</dbReference>
<evidence type="ECO:0000256" key="5">
    <source>
        <dbReference type="ARBA" id="ARBA00029447"/>
    </source>
</evidence>
<evidence type="ECO:0000259" key="8">
    <source>
        <dbReference type="PROSITE" id="PS50111"/>
    </source>
</evidence>
<dbReference type="SMART" id="SM00283">
    <property type="entry name" value="MA"/>
    <property type="match status" value="1"/>
</dbReference>
<accession>A0ABS2DN77</accession>
<dbReference type="PROSITE" id="PS50885">
    <property type="entry name" value="HAMP"/>
    <property type="match status" value="1"/>
</dbReference>
<dbReference type="InterPro" id="IPR004089">
    <property type="entry name" value="MCPsignal_dom"/>
</dbReference>
<organism evidence="10 11">
    <name type="scientific">Bacillus suaedaesalsae</name>
    <dbReference type="NCBI Taxonomy" id="2810349"/>
    <lineage>
        <taxon>Bacteria</taxon>
        <taxon>Bacillati</taxon>
        <taxon>Bacillota</taxon>
        <taxon>Bacilli</taxon>
        <taxon>Bacillales</taxon>
        <taxon>Bacillaceae</taxon>
        <taxon>Bacillus</taxon>
    </lineage>
</organism>
<keyword evidence="7" id="KW-0812">Transmembrane</keyword>
<keyword evidence="3 7" id="KW-0472">Membrane</keyword>
<keyword evidence="2" id="KW-1003">Cell membrane</keyword>
<comment type="similarity">
    <text evidence="5">Belongs to the methyl-accepting chemotaxis (MCP) protein family.</text>
</comment>
<proteinExistence type="inferred from homology"/>
<dbReference type="EMBL" id="JAFELM010000043">
    <property type="protein sequence ID" value="MBM6619485.1"/>
    <property type="molecule type" value="Genomic_DNA"/>
</dbReference>
<dbReference type="CDD" id="cd11386">
    <property type="entry name" value="MCP_signal"/>
    <property type="match status" value="1"/>
</dbReference>
<dbReference type="InterPro" id="IPR004090">
    <property type="entry name" value="Chemotax_Me-accpt_rcpt"/>
</dbReference>
<feature type="domain" description="Methyl-accepting transducer" evidence="8">
    <location>
        <begin position="273"/>
        <end position="509"/>
    </location>
</feature>
<reference evidence="10 11" key="1">
    <citation type="submission" date="2021-02" db="EMBL/GenBank/DDBJ databases">
        <title>Bacillus sp. RD4P76, an endophyte from a halophyte.</title>
        <authorList>
            <person name="Sun J.-Q."/>
        </authorList>
    </citation>
    <scope>NUCLEOTIDE SEQUENCE [LARGE SCALE GENOMIC DNA]</scope>
    <source>
        <strain evidence="10 11">RD4P76</strain>
    </source>
</reference>
<feature type="domain" description="HAMP" evidence="9">
    <location>
        <begin position="201"/>
        <end position="254"/>
    </location>
</feature>
<feature type="transmembrane region" description="Helical" evidence="7">
    <location>
        <begin position="178"/>
        <end position="201"/>
    </location>
</feature>
<evidence type="ECO:0000256" key="1">
    <source>
        <dbReference type="ARBA" id="ARBA00004236"/>
    </source>
</evidence>
<dbReference type="SMART" id="SM00304">
    <property type="entry name" value="HAMP"/>
    <property type="match status" value="1"/>
</dbReference>
<gene>
    <name evidence="10" type="ORF">JR050_17630</name>
</gene>
<dbReference type="CDD" id="cd06225">
    <property type="entry name" value="HAMP"/>
    <property type="match status" value="1"/>
</dbReference>
<dbReference type="PRINTS" id="PR00260">
    <property type="entry name" value="CHEMTRNSDUCR"/>
</dbReference>
<keyword evidence="4 6" id="KW-0807">Transducer</keyword>
<evidence type="ECO:0000256" key="7">
    <source>
        <dbReference type="SAM" id="Phobius"/>
    </source>
</evidence>
<comment type="subcellular location">
    <subcellularLocation>
        <location evidence="1">Cell membrane</location>
    </subcellularLocation>
</comment>
<comment type="caution">
    <text evidence="10">The sequence shown here is derived from an EMBL/GenBank/DDBJ whole genome shotgun (WGS) entry which is preliminary data.</text>
</comment>
<protein>
    <submittedName>
        <fullName evidence="10">Methyl-accepting chemotaxis protein</fullName>
    </submittedName>
</protein>
<dbReference type="PANTHER" id="PTHR32089:SF112">
    <property type="entry name" value="LYSOZYME-LIKE PROTEIN-RELATED"/>
    <property type="match status" value="1"/>
</dbReference>
<evidence type="ECO:0000256" key="4">
    <source>
        <dbReference type="ARBA" id="ARBA00023224"/>
    </source>
</evidence>
<evidence type="ECO:0000256" key="6">
    <source>
        <dbReference type="PROSITE-ProRule" id="PRU00284"/>
    </source>
</evidence>
<evidence type="ECO:0000259" key="9">
    <source>
        <dbReference type="PROSITE" id="PS50885"/>
    </source>
</evidence>
<keyword evidence="7" id="KW-1133">Transmembrane helix</keyword>
<evidence type="ECO:0000256" key="2">
    <source>
        <dbReference type="ARBA" id="ARBA00022475"/>
    </source>
</evidence>
<sequence length="559" mass="60535">MKSLKVKLLLSFSVVLAIFALVTVATAIFVNQYNQNVEELVEKDVEILIADEILAANIQERIALVRGYVLFGDDSYVERFNEVTKESHDYEKKLLTLSTSSEAKRLIEESKQWETYIEDYLFPIVNTGDRALSEGILKDKVTPMGRNIDEGFKELALKRESDIKDKGKQLLSEGSNLILINIIIALIGIVVGIFVAMMMAIRITKPINMVSDRMALLAEGDLSQEELKTKSKDEIGKLVANVNKLVRNLRVLIGEVSDSTMQVTASSEELTASAEQSTEAAEQISSLAQTAAAGSEKQQISTEEVLAAMQQLSAGLEQVAKNGHDMNLLTEDANNVSATGASAVKQVVQQMNNIQTSVKETSDIITNLGDLSTEISNILSLITSIAEQTNLLALNAAIEAARAGEQGKGFAVVADEVRKLAEESRSSADQIASMISEIQSETKKAIKSMQSGQEKVSEGIGYTNSVTEAFTDIQSTNEQVNSKVTDVASAIQEMTSVSSNVLTAITEVSELAKEGATFSQSSSAANQEQLATMEEIAASAQSLSKLAEDLQIQINKFKL</sequence>
<dbReference type="Gene3D" id="6.10.340.10">
    <property type="match status" value="1"/>
</dbReference>
<dbReference type="Pfam" id="PF00672">
    <property type="entry name" value="HAMP"/>
    <property type="match status" value="1"/>
</dbReference>
<dbReference type="Pfam" id="PF00015">
    <property type="entry name" value="MCPsignal"/>
    <property type="match status" value="1"/>
</dbReference>
<dbReference type="PANTHER" id="PTHR32089">
    <property type="entry name" value="METHYL-ACCEPTING CHEMOTAXIS PROTEIN MCPB"/>
    <property type="match status" value="1"/>
</dbReference>
<evidence type="ECO:0000256" key="3">
    <source>
        <dbReference type="ARBA" id="ARBA00023136"/>
    </source>
</evidence>
<name>A0ABS2DN77_9BACI</name>